<keyword evidence="1" id="KW-0732">Signal</keyword>
<feature type="chain" id="PRO_5045531022" evidence="1">
    <location>
        <begin position="21"/>
        <end position="105"/>
    </location>
</feature>
<dbReference type="RefSeq" id="WP_418161199.1">
    <property type="nucleotide sequence ID" value="NZ_JBBLZC010000025.1"/>
</dbReference>
<dbReference type="InterPro" id="IPR035668">
    <property type="entry name" value="Amicyanin"/>
</dbReference>
<dbReference type="CDD" id="cd13921">
    <property type="entry name" value="Amicyanin"/>
    <property type="match status" value="1"/>
</dbReference>
<comment type="caution">
    <text evidence="3">The sequence shown here is derived from an EMBL/GenBank/DDBJ whole genome shotgun (WGS) entry which is preliminary data.</text>
</comment>
<name>A0ABU8XZJ8_9PROT</name>
<evidence type="ECO:0000256" key="1">
    <source>
        <dbReference type="SAM" id="SignalP"/>
    </source>
</evidence>
<protein>
    <submittedName>
        <fullName evidence="3">Cupredoxin family copper-binding protein</fullName>
    </submittedName>
</protein>
<dbReference type="Pfam" id="PF13473">
    <property type="entry name" value="Cupredoxin_1"/>
    <property type="match status" value="1"/>
</dbReference>
<dbReference type="SUPFAM" id="SSF49503">
    <property type="entry name" value="Cupredoxins"/>
    <property type="match status" value="1"/>
</dbReference>
<proteinExistence type="predicted"/>
<dbReference type="Proteomes" id="UP001375743">
    <property type="component" value="Unassembled WGS sequence"/>
</dbReference>
<organism evidence="3 4">
    <name type="scientific">Benzoatithermus flavus</name>
    <dbReference type="NCBI Taxonomy" id="3108223"/>
    <lineage>
        <taxon>Bacteria</taxon>
        <taxon>Pseudomonadati</taxon>
        <taxon>Pseudomonadota</taxon>
        <taxon>Alphaproteobacteria</taxon>
        <taxon>Geminicoccales</taxon>
        <taxon>Geminicoccaceae</taxon>
        <taxon>Benzoatithermus</taxon>
    </lineage>
</organism>
<keyword evidence="4" id="KW-1185">Reference proteome</keyword>
<sequence length="105" mass="11247">MPVRPWLLVLGLAVATPAEAATTVRIDNFAFAPAALTLPVGSAVTWVNGDDIPHTVTSADHAFGSAVLDKDGQFTMHFAQAGTYRYYCRLHPHMTGTIRIVPGRG</sequence>
<dbReference type="InterPro" id="IPR008972">
    <property type="entry name" value="Cupredoxin"/>
</dbReference>
<feature type="domain" description="EfeO-type cupredoxin-like" evidence="2">
    <location>
        <begin position="9"/>
        <end position="98"/>
    </location>
</feature>
<evidence type="ECO:0000313" key="3">
    <source>
        <dbReference type="EMBL" id="MEK0085352.1"/>
    </source>
</evidence>
<dbReference type="EMBL" id="JBBLZC010000025">
    <property type="protein sequence ID" value="MEK0085352.1"/>
    <property type="molecule type" value="Genomic_DNA"/>
</dbReference>
<dbReference type="PANTHER" id="PTHR36507">
    <property type="entry name" value="BLL1555 PROTEIN"/>
    <property type="match status" value="1"/>
</dbReference>
<accession>A0ABU8XZJ8</accession>
<dbReference type="PANTHER" id="PTHR36507:SF1">
    <property type="entry name" value="BLL1555 PROTEIN"/>
    <property type="match status" value="1"/>
</dbReference>
<dbReference type="InterPro" id="IPR028096">
    <property type="entry name" value="EfeO_Cupredoxin"/>
</dbReference>
<dbReference type="InterPro" id="IPR052721">
    <property type="entry name" value="ET_Amicyanin"/>
</dbReference>
<evidence type="ECO:0000313" key="4">
    <source>
        <dbReference type="Proteomes" id="UP001375743"/>
    </source>
</evidence>
<reference evidence="3 4" key="1">
    <citation type="submission" date="2024-01" db="EMBL/GenBank/DDBJ databases">
        <title>Multi-omics insights into the function and evolution of sodium benzoate biodegradation pathways in Benzoatithermus flavus gen. nov., sp. nov. from hot spring.</title>
        <authorList>
            <person name="Hu C.-J."/>
            <person name="Li W.-J."/>
        </authorList>
    </citation>
    <scope>NUCLEOTIDE SEQUENCE [LARGE SCALE GENOMIC DNA]</scope>
    <source>
        <strain evidence="3 4">SYSU G07066</strain>
    </source>
</reference>
<gene>
    <name evidence="3" type="ORF">U1T56_19545</name>
</gene>
<evidence type="ECO:0000259" key="2">
    <source>
        <dbReference type="Pfam" id="PF13473"/>
    </source>
</evidence>
<dbReference type="Gene3D" id="2.60.40.420">
    <property type="entry name" value="Cupredoxins - blue copper proteins"/>
    <property type="match status" value="1"/>
</dbReference>
<feature type="signal peptide" evidence="1">
    <location>
        <begin position="1"/>
        <end position="20"/>
    </location>
</feature>